<evidence type="ECO:0000259" key="1">
    <source>
        <dbReference type="SMART" id="SM00873"/>
    </source>
</evidence>
<dbReference type="GO" id="GO:0003723">
    <property type="term" value="F:RNA binding"/>
    <property type="evidence" value="ECO:0007669"/>
    <property type="project" value="InterPro"/>
</dbReference>
<evidence type="ECO:0000313" key="2">
    <source>
        <dbReference type="EMBL" id="MBI5250773.1"/>
    </source>
</evidence>
<dbReference type="Proteomes" id="UP000807825">
    <property type="component" value="Unassembled WGS sequence"/>
</dbReference>
<accession>A0A9D6V4V9</accession>
<dbReference type="PANTHER" id="PTHR39209">
    <property type="match status" value="1"/>
</dbReference>
<feature type="domain" description="B3/B4 tRNA-binding" evidence="1">
    <location>
        <begin position="67"/>
        <end position="221"/>
    </location>
</feature>
<reference evidence="2" key="1">
    <citation type="submission" date="2020-07" db="EMBL/GenBank/DDBJ databases">
        <title>Huge and variable diversity of episymbiotic CPR bacteria and DPANN archaea in groundwater ecosystems.</title>
        <authorList>
            <person name="He C.Y."/>
            <person name="Keren R."/>
            <person name="Whittaker M."/>
            <person name="Farag I.F."/>
            <person name="Doudna J."/>
            <person name="Cate J.H.D."/>
            <person name="Banfield J.F."/>
        </authorList>
    </citation>
    <scope>NUCLEOTIDE SEQUENCE</scope>
    <source>
        <strain evidence="2">NC_groundwater_1664_Pr3_B-0.1um_52_9</strain>
    </source>
</reference>
<dbReference type="EMBL" id="JACRDE010000387">
    <property type="protein sequence ID" value="MBI5250773.1"/>
    <property type="molecule type" value="Genomic_DNA"/>
</dbReference>
<gene>
    <name evidence="2" type="ORF">HY912_14880</name>
</gene>
<dbReference type="AlphaFoldDB" id="A0A9D6V4V9"/>
<dbReference type="GO" id="GO:0004826">
    <property type="term" value="F:phenylalanine-tRNA ligase activity"/>
    <property type="evidence" value="ECO:0007669"/>
    <property type="project" value="InterPro"/>
</dbReference>
<sequence length="238" mass="26159">MNQKVLFYTVSEEVFSRFPGYVRGVVLTYGLVNGASPENLVALLREAEEKVREQLGSAAVNEHPRIASWREAYRSFGAKPSKFRPSIEAMARRVLKNEPLPSISALVDIGNVVSLSHLVPAGGHAVDVVEGDITLCPAVGDEQFVPLDSDQVENPMPGEIIFSEGKTVLTRRWTWRQAKHTLVLPTTTAIEFNVDGLPPVPVSEVEQACLELMDLIGRFCGGSSRYEILSSENPRISL</sequence>
<dbReference type="SUPFAM" id="SSF56037">
    <property type="entry name" value="PheT/TilS domain"/>
    <property type="match status" value="1"/>
</dbReference>
<dbReference type="InterPro" id="IPR005146">
    <property type="entry name" value="B3/B4_tRNA-bd"/>
</dbReference>
<protein>
    <submittedName>
        <fullName evidence="2">Cytoplasmic protein</fullName>
    </submittedName>
</protein>
<dbReference type="Gene3D" id="3.50.40.10">
    <property type="entry name" value="Phenylalanyl-trna Synthetase, Chain B, domain 3"/>
    <property type="match status" value="1"/>
</dbReference>
<dbReference type="PANTHER" id="PTHR39209:SF2">
    <property type="entry name" value="CYTOPLASMIC PROTEIN"/>
    <property type="match status" value="1"/>
</dbReference>
<evidence type="ECO:0000313" key="3">
    <source>
        <dbReference type="Proteomes" id="UP000807825"/>
    </source>
</evidence>
<name>A0A9D6V4V9_9BACT</name>
<dbReference type="SMART" id="SM00873">
    <property type="entry name" value="B3_4"/>
    <property type="match status" value="1"/>
</dbReference>
<organism evidence="2 3">
    <name type="scientific">Desulfomonile tiedjei</name>
    <dbReference type="NCBI Taxonomy" id="2358"/>
    <lineage>
        <taxon>Bacteria</taxon>
        <taxon>Pseudomonadati</taxon>
        <taxon>Thermodesulfobacteriota</taxon>
        <taxon>Desulfomonilia</taxon>
        <taxon>Desulfomonilales</taxon>
        <taxon>Desulfomonilaceae</taxon>
        <taxon>Desulfomonile</taxon>
    </lineage>
</organism>
<proteinExistence type="predicted"/>
<dbReference type="InterPro" id="IPR020825">
    <property type="entry name" value="Phe-tRNA_synthase-like_B3/B4"/>
</dbReference>
<dbReference type="Pfam" id="PF03483">
    <property type="entry name" value="B3_4"/>
    <property type="match status" value="1"/>
</dbReference>
<comment type="caution">
    <text evidence="2">The sequence shown here is derived from an EMBL/GenBank/DDBJ whole genome shotgun (WGS) entry which is preliminary data.</text>
</comment>